<evidence type="ECO:0000256" key="1">
    <source>
        <dbReference type="ARBA" id="ARBA00022988"/>
    </source>
</evidence>
<accession>A0A2W5NAQ7</accession>
<dbReference type="AlphaFoldDB" id="A0A2W5NAQ7"/>
<dbReference type="PANTHER" id="PTHR33620">
    <property type="entry name" value="UREASE ACCESSORY PROTEIN F"/>
    <property type="match status" value="1"/>
</dbReference>
<keyword evidence="3" id="KW-0963">Cytoplasm</keyword>
<organism evidence="4 5">
    <name type="scientific">Rhodovulum sulfidophilum</name>
    <name type="common">Rhodobacter sulfidophilus</name>
    <dbReference type="NCBI Taxonomy" id="35806"/>
    <lineage>
        <taxon>Bacteria</taxon>
        <taxon>Pseudomonadati</taxon>
        <taxon>Pseudomonadota</taxon>
        <taxon>Alphaproteobacteria</taxon>
        <taxon>Rhodobacterales</taxon>
        <taxon>Paracoccaceae</taxon>
        <taxon>Rhodovulum</taxon>
    </lineage>
</organism>
<dbReference type="InterPro" id="IPR002639">
    <property type="entry name" value="UreF"/>
</dbReference>
<comment type="similarity">
    <text evidence="3">Belongs to the UreF family.</text>
</comment>
<sequence length="226" mass="23197">MLDLLRLLQFGDSALPIGGFSFSSGLETATEIALVHDAGTLEAFLAAALRVSAAGDGVGLVCASRALDAGGLDALAEVDAEIHARKLNEETRVMTVRMGRKLAELASAVVGDGGNAAWLDRIRDGGTPGTHAASLAVTAAAIGAGPAEAFAVQHYGLATAILGAALRLMRVSFVETQAILWRAMDGAPDAYAAIAEATLDDMAGYAPATDILAALHVKGHIRMFMN</sequence>
<evidence type="ECO:0000313" key="5">
    <source>
        <dbReference type="Proteomes" id="UP000249185"/>
    </source>
</evidence>
<protein>
    <recommendedName>
        <fullName evidence="3">Urease accessory protein UreF</fullName>
    </recommendedName>
</protein>
<comment type="subcellular location">
    <subcellularLocation>
        <location evidence="3">Cytoplasm</location>
    </subcellularLocation>
</comment>
<gene>
    <name evidence="3" type="primary">ureF</name>
    <name evidence="4" type="ORF">DI556_08630</name>
</gene>
<comment type="caution">
    <text evidence="4">The sequence shown here is derived from an EMBL/GenBank/DDBJ whole genome shotgun (WGS) entry which is preliminary data.</text>
</comment>
<name>A0A2W5NAQ7_RHOSU</name>
<dbReference type="GO" id="GO:0016151">
    <property type="term" value="F:nickel cation binding"/>
    <property type="evidence" value="ECO:0007669"/>
    <property type="project" value="UniProtKB-UniRule"/>
</dbReference>
<dbReference type="InterPro" id="IPR038277">
    <property type="entry name" value="UreF_sf"/>
</dbReference>
<dbReference type="EMBL" id="QFPW01000005">
    <property type="protein sequence ID" value="PZQ50124.1"/>
    <property type="molecule type" value="Genomic_DNA"/>
</dbReference>
<comment type="subunit">
    <text evidence="3">UreD, UreF and UreG form a complex that acts as a GTP-hydrolysis-dependent molecular chaperone, activating the urease apoprotein by helping to assemble the nickel containing metallocenter of UreC. The UreE protein probably delivers the nickel.</text>
</comment>
<evidence type="ECO:0000256" key="3">
    <source>
        <dbReference type="HAMAP-Rule" id="MF_01385"/>
    </source>
</evidence>
<evidence type="ECO:0000313" key="4">
    <source>
        <dbReference type="EMBL" id="PZQ50124.1"/>
    </source>
</evidence>
<dbReference type="GO" id="GO:0005737">
    <property type="term" value="C:cytoplasm"/>
    <property type="evidence" value="ECO:0007669"/>
    <property type="project" value="UniProtKB-SubCell"/>
</dbReference>
<dbReference type="Gene3D" id="1.10.4190.10">
    <property type="entry name" value="Urease accessory protein UreF"/>
    <property type="match status" value="1"/>
</dbReference>
<evidence type="ECO:0000256" key="2">
    <source>
        <dbReference type="ARBA" id="ARBA00023186"/>
    </source>
</evidence>
<dbReference type="HAMAP" id="MF_01385">
    <property type="entry name" value="UreF"/>
    <property type="match status" value="1"/>
</dbReference>
<dbReference type="Pfam" id="PF01730">
    <property type="entry name" value="UreF"/>
    <property type="match status" value="1"/>
</dbReference>
<dbReference type="PANTHER" id="PTHR33620:SF1">
    <property type="entry name" value="UREASE ACCESSORY PROTEIN F"/>
    <property type="match status" value="1"/>
</dbReference>
<dbReference type="Proteomes" id="UP000249185">
    <property type="component" value="Unassembled WGS sequence"/>
</dbReference>
<comment type="function">
    <text evidence="3">Required for maturation of urease via the functional incorporation of the urease nickel metallocenter.</text>
</comment>
<keyword evidence="2 3" id="KW-0143">Chaperone</keyword>
<proteinExistence type="inferred from homology"/>
<dbReference type="PIRSF" id="PIRSF009467">
    <property type="entry name" value="Ureas_acces_UreF"/>
    <property type="match status" value="1"/>
</dbReference>
<keyword evidence="1 3" id="KW-0996">Nickel insertion</keyword>
<reference evidence="4 5" key="1">
    <citation type="submission" date="2017-08" db="EMBL/GenBank/DDBJ databases">
        <title>Infants hospitalized years apart are colonized by the same room-sourced microbial strains.</title>
        <authorList>
            <person name="Brooks B."/>
            <person name="Olm M.R."/>
            <person name="Firek B.A."/>
            <person name="Baker R."/>
            <person name="Thomas B.C."/>
            <person name="Morowitz M.J."/>
            <person name="Banfield J.F."/>
        </authorList>
    </citation>
    <scope>NUCLEOTIDE SEQUENCE [LARGE SCALE GENOMIC DNA]</scope>
    <source>
        <strain evidence="4">S2_005_002_R2_34</strain>
    </source>
</reference>